<dbReference type="OrthoDB" id="2898509at2759"/>
<proteinExistence type="predicted"/>
<evidence type="ECO:0000313" key="3">
    <source>
        <dbReference type="Proteomes" id="UP000636479"/>
    </source>
</evidence>
<dbReference type="RefSeq" id="XP_037214132.1">
    <property type="nucleotide sequence ID" value="XM_037369634.1"/>
</dbReference>
<evidence type="ECO:0000256" key="1">
    <source>
        <dbReference type="ARBA" id="ARBA00023002"/>
    </source>
</evidence>
<dbReference type="EMBL" id="JACAZF010000014">
    <property type="protein sequence ID" value="KAF7290772.1"/>
    <property type="molecule type" value="Genomic_DNA"/>
</dbReference>
<dbReference type="InterPro" id="IPR052228">
    <property type="entry name" value="Sec_Metab_Biosynth_Oxidored"/>
</dbReference>
<dbReference type="PRINTS" id="PR00081">
    <property type="entry name" value="GDHRDH"/>
</dbReference>
<dbReference type="Gene3D" id="3.40.50.720">
    <property type="entry name" value="NAD(P)-binding Rossmann-like Domain"/>
    <property type="match status" value="1"/>
</dbReference>
<keyword evidence="3" id="KW-1185">Reference proteome</keyword>
<evidence type="ECO:0008006" key="4">
    <source>
        <dbReference type="Google" id="ProtNLM"/>
    </source>
</evidence>
<dbReference type="GeneID" id="59352150"/>
<dbReference type="InterPro" id="IPR002347">
    <property type="entry name" value="SDR_fam"/>
</dbReference>
<dbReference type="AlphaFoldDB" id="A0A8H6S2R3"/>
<dbReference type="SUPFAM" id="SSF51735">
    <property type="entry name" value="NAD(P)-binding Rossmann-fold domains"/>
    <property type="match status" value="1"/>
</dbReference>
<sequence>MIEKAQYLKSHGYAFRAEQADISRPGRESRRRSYLNVVGNMMFVKMPSLEDVRSSNAAWNLGYSPVCVVVGGTSGIGQGIAEAIGRHSNGDAYIVLVGRSHSRARKIIDGLPKGSGRTEFVECDLTMVANVKRVSAEILARPDFAGRVNLLVLTAGAISLESQVTGEGLEKSMAVWYYSRWAFINSLLSGLEKAQGKGQEAKVISVLNAGLGKALDANDLGMKKALGSIKGLSDLRETGLEVGTYQDLMVKGFAIRYPFISFVHSRPGPVNTPLYDVSSNSEVRKAGEAVRLATRTVAKSIGECGEHQLYAMLQASPGVSRRGPDGDDIGMASFAGSESDVELLWAHTEAVV</sequence>
<protein>
    <recommendedName>
        <fullName evidence="4">NAD(P)-binding protein</fullName>
    </recommendedName>
</protein>
<reference evidence="2" key="1">
    <citation type="submission" date="2020-05" db="EMBL/GenBank/DDBJ databases">
        <title>Mycena genomes resolve the evolution of fungal bioluminescence.</title>
        <authorList>
            <person name="Tsai I.J."/>
        </authorList>
    </citation>
    <scope>NUCLEOTIDE SEQUENCE</scope>
    <source>
        <strain evidence="2">171206Taipei</strain>
    </source>
</reference>
<dbReference type="PANTHER" id="PTHR47534">
    <property type="entry name" value="YALI0E05731P"/>
    <property type="match status" value="1"/>
</dbReference>
<comment type="caution">
    <text evidence="2">The sequence shown here is derived from an EMBL/GenBank/DDBJ whole genome shotgun (WGS) entry which is preliminary data.</text>
</comment>
<evidence type="ECO:0000313" key="2">
    <source>
        <dbReference type="EMBL" id="KAF7290772.1"/>
    </source>
</evidence>
<dbReference type="InterPro" id="IPR036291">
    <property type="entry name" value="NAD(P)-bd_dom_sf"/>
</dbReference>
<dbReference type="Proteomes" id="UP000636479">
    <property type="component" value="Unassembled WGS sequence"/>
</dbReference>
<keyword evidence="1" id="KW-0560">Oxidoreductase</keyword>
<dbReference type="Pfam" id="PF00106">
    <property type="entry name" value="adh_short"/>
    <property type="match status" value="1"/>
</dbReference>
<gene>
    <name evidence="2" type="ORF">MIND_01318100</name>
</gene>
<dbReference type="PANTHER" id="PTHR47534:SF3">
    <property type="entry name" value="ALCOHOL DEHYDROGENASE-LIKE C-TERMINAL DOMAIN-CONTAINING PROTEIN"/>
    <property type="match status" value="1"/>
</dbReference>
<organism evidence="2 3">
    <name type="scientific">Mycena indigotica</name>
    <dbReference type="NCBI Taxonomy" id="2126181"/>
    <lineage>
        <taxon>Eukaryota</taxon>
        <taxon>Fungi</taxon>
        <taxon>Dikarya</taxon>
        <taxon>Basidiomycota</taxon>
        <taxon>Agaricomycotina</taxon>
        <taxon>Agaricomycetes</taxon>
        <taxon>Agaricomycetidae</taxon>
        <taxon>Agaricales</taxon>
        <taxon>Marasmiineae</taxon>
        <taxon>Mycenaceae</taxon>
        <taxon>Mycena</taxon>
    </lineage>
</organism>
<dbReference type="GO" id="GO:0016491">
    <property type="term" value="F:oxidoreductase activity"/>
    <property type="evidence" value="ECO:0007669"/>
    <property type="project" value="UniProtKB-KW"/>
</dbReference>
<name>A0A8H6S2R3_9AGAR</name>
<accession>A0A8H6S2R3</accession>